<keyword evidence="2" id="KW-0812">Transmembrane</keyword>
<sequence length="125" mass="13307">MEWGNYGSWVFVVGLHVFVVRPWVFVVGPWIFVVEIWVFADRTQVVMPMRCPPLMTVGFAVVVLSRVVMGYGGEPSDDGAASRDGGGPPEDGAARVSVASNYAIGCIGLCGGSDNSPLILFVMPG</sequence>
<keyword evidence="2" id="KW-1133">Transmembrane helix</keyword>
<dbReference type="AlphaFoldDB" id="A0AA36EMX7"/>
<accession>A0AA36EMX7</accession>
<proteinExistence type="predicted"/>
<protein>
    <submittedName>
        <fullName evidence="3">Uncharacterized protein</fullName>
    </submittedName>
</protein>
<dbReference type="EMBL" id="OX465085">
    <property type="protein sequence ID" value="CAI9303221.1"/>
    <property type="molecule type" value="Genomic_DNA"/>
</dbReference>
<keyword evidence="2" id="KW-0472">Membrane</keyword>
<feature type="region of interest" description="Disordered" evidence="1">
    <location>
        <begin position="73"/>
        <end position="92"/>
    </location>
</feature>
<evidence type="ECO:0000313" key="4">
    <source>
        <dbReference type="Proteomes" id="UP001177003"/>
    </source>
</evidence>
<name>A0AA36EMX7_LACSI</name>
<reference evidence="3" key="1">
    <citation type="submission" date="2023-04" db="EMBL/GenBank/DDBJ databases">
        <authorList>
            <person name="Vijverberg K."/>
            <person name="Xiong W."/>
            <person name="Schranz E."/>
        </authorList>
    </citation>
    <scope>NUCLEOTIDE SEQUENCE</scope>
</reference>
<feature type="transmembrane region" description="Helical" evidence="2">
    <location>
        <begin position="20"/>
        <end position="40"/>
    </location>
</feature>
<dbReference type="Proteomes" id="UP001177003">
    <property type="component" value="Chromosome 9"/>
</dbReference>
<evidence type="ECO:0000313" key="3">
    <source>
        <dbReference type="EMBL" id="CAI9303221.1"/>
    </source>
</evidence>
<organism evidence="3 4">
    <name type="scientific">Lactuca saligna</name>
    <name type="common">Willowleaf lettuce</name>
    <dbReference type="NCBI Taxonomy" id="75948"/>
    <lineage>
        <taxon>Eukaryota</taxon>
        <taxon>Viridiplantae</taxon>
        <taxon>Streptophyta</taxon>
        <taxon>Embryophyta</taxon>
        <taxon>Tracheophyta</taxon>
        <taxon>Spermatophyta</taxon>
        <taxon>Magnoliopsida</taxon>
        <taxon>eudicotyledons</taxon>
        <taxon>Gunneridae</taxon>
        <taxon>Pentapetalae</taxon>
        <taxon>asterids</taxon>
        <taxon>campanulids</taxon>
        <taxon>Asterales</taxon>
        <taxon>Asteraceae</taxon>
        <taxon>Cichorioideae</taxon>
        <taxon>Cichorieae</taxon>
        <taxon>Lactucinae</taxon>
        <taxon>Lactuca</taxon>
    </lineage>
</organism>
<gene>
    <name evidence="3" type="ORF">LSALG_LOCUS41672</name>
</gene>
<evidence type="ECO:0000256" key="1">
    <source>
        <dbReference type="SAM" id="MobiDB-lite"/>
    </source>
</evidence>
<evidence type="ECO:0000256" key="2">
    <source>
        <dbReference type="SAM" id="Phobius"/>
    </source>
</evidence>
<keyword evidence="4" id="KW-1185">Reference proteome</keyword>